<evidence type="ECO:0000256" key="1">
    <source>
        <dbReference type="SAM" id="MobiDB-lite"/>
    </source>
</evidence>
<feature type="compositionally biased region" description="Basic and acidic residues" evidence="1">
    <location>
        <begin position="71"/>
        <end position="82"/>
    </location>
</feature>
<evidence type="ECO:0000313" key="2">
    <source>
        <dbReference type="EMBL" id="CAK0882771.1"/>
    </source>
</evidence>
<proteinExistence type="predicted"/>
<dbReference type="EMBL" id="CAUYUJ010018336">
    <property type="protein sequence ID" value="CAK0882771.1"/>
    <property type="molecule type" value="Genomic_DNA"/>
</dbReference>
<feature type="compositionally biased region" description="Basic and acidic residues" evidence="1">
    <location>
        <begin position="116"/>
        <end position="134"/>
    </location>
</feature>
<sequence>PARHSQTPTGPPARRWASGGRGPTESAGGPVFLGVPRSPAIGRGGDRAGARAGRCRGEEEEEEEEEEEHESEQRESEQHEGEQLESEPQASEIAPRALRPLAEEPPLIQGGPAPSARREGPRARGAETDGREFP</sequence>
<protein>
    <submittedName>
        <fullName evidence="2">Uncharacterized protein</fullName>
    </submittedName>
</protein>
<gene>
    <name evidence="2" type="ORF">PCOR1329_LOCUS65192</name>
</gene>
<dbReference type="Proteomes" id="UP001189429">
    <property type="component" value="Unassembled WGS sequence"/>
</dbReference>
<accession>A0ABN9W983</accession>
<reference evidence="2" key="1">
    <citation type="submission" date="2023-10" db="EMBL/GenBank/DDBJ databases">
        <authorList>
            <person name="Chen Y."/>
            <person name="Shah S."/>
            <person name="Dougan E. K."/>
            <person name="Thang M."/>
            <person name="Chan C."/>
        </authorList>
    </citation>
    <scope>NUCLEOTIDE SEQUENCE [LARGE SCALE GENOMIC DNA]</scope>
</reference>
<evidence type="ECO:0000313" key="3">
    <source>
        <dbReference type="Proteomes" id="UP001189429"/>
    </source>
</evidence>
<comment type="caution">
    <text evidence="2">The sequence shown here is derived from an EMBL/GenBank/DDBJ whole genome shotgun (WGS) entry which is preliminary data.</text>
</comment>
<feature type="non-terminal residue" evidence="2">
    <location>
        <position position="1"/>
    </location>
</feature>
<organism evidence="2 3">
    <name type="scientific">Prorocentrum cordatum</name>
    <dbReference type="NCBI Taxonomy" id="2364126"/>
    <lineage>
        <taxon>Eukaryota</taxon>
        <taxon>Sar</taxon>
        <taxon>Alveolata</taxon>
        <taxon>Dinophyceae</taxon>
        <taxon>Prorocentrales</taxon>
        <taxon>Prorocentraceae</taxon>
        <taxon>Prorocentrum</taxon>
    </lineage>
</organism>
<feature type="region of interest" description="Disordered" evidence="1">
    <location>
        <begin position="1"/>
        <end position="134"/>
    </location>
</feature>
<feature type="compositionally biased region" description="Acidic residues" evidence="1">
    <location>
        <begin position="58"/>
        <end position="70"/>
    </location>
</feature>
<name>A0ABN9W983_9DINO</name>
<keyword evidence="3" id="KW-1185">Reference proteome</keyword>